<dbReference type="OrthoDB" id="277029at2759"/>
<evidence type="ECO:0000313" key="6">
    <source>
        <dbReference type="EMBL" id="CAL4772315.1"/>
    </source>
</evidence>
<dbReference type="GO" id="GO:0005634">
    <property type="term" value="C:nucleus"/>
    <property type="evidence" value="ECO:0007669"/>
    <property type="project" value="TreeGrafter"/>
</dbReference>
<dbReference type="SMART" id="SM00360">
    <property type="entry name" value="RRM"/>
    <property type="match status" value="1"/>
</dbReference>
<feature type="region of interest" description="Disordered" evidence="2">
    <location>
        <begin position="282"/>
        <end position="307"/>
    </location>
</feature>
<dbReference type="PANTHER" id="PTHR22504:SF0">
    <property type="entry name" value="REPRESSOR OF RNA POLYMERASE III TRANSCRIPTION MAF1 HOMOLOG"/>
    <property type="match status" value="1"/>
</dbReference>
<dbReference type="PROSITE" id="PS50102">
    <property type="entry name" value="RRM"/>
    <property type="match status" value="1"/>
</dbReference>
<dbReference type="Gene3D" id="3.30.70.330">
    <property type="match status" value="1"/>
</dbReference>
<name>A0A9P1C5B0_9DINO</name>
<evidence type="ECO:0000313" key="4">
    <source>
        <dbReference type="EMBL" id="CAI3985003.1"/>
    </source>
</evidence>
<protein>
    <submittedName>
        <fullName evidence="6">Protein MEI2-like 5 (AML5) (MEI2-like protein 5)</fullName>
    </submittedName>
</protein>
<dbReference type="InterPro" id="IPR015257">
    <property type="entry name" value="Maf1"/>
</dbReference>
<reference evidence="5" key="2">
    <citation type="submission" date="2024-04" db="EMBL/GenBank/DDBJ databases">
        <authorList>
            <person name="Chen Y."/>
            <person name="Shah S."/>
            <person name="Dougan E. K."/>
            <person name="Thang M."/>
            <person name="Chan C."/>
        </authorList>
    </citation>
    <scope>NUCLEOTIDE SEQUENCE [LARGE SCALE GENOMIC DNA]</scope>
</reference>
<keyword evidence="1" id="KW-0694">RNA-binding</keyword>
<sequence length="766" mass="85458">MQPLLQGDQMWPLNADVAASSHRRMDMVPSMSPLSWTDGSQEAFYPQDMYQKILAPENDEYKQSPADSRHFRVFSESQVHEAMVRRFHPGLQADYGPAEYTEYPSQYPEYPEYPEYNEFTTKFQNCEGFQNYSQKTQSSEFSPCLKSTEYSEYMEGSGSHESVSSHGSLGGWTWGAERDSGYQDPQSHSLPCDLLEPSQGIAGIAKEKKTFGHVTGNLNPKAREARAARAARDGALDLPTVLQAGRVHRISAMPVQPMPQPSVSQVTELLPFGLLDSPVNSPTSSIHPELEDENCGPNVANENEEPKARRQKAILEDKRLPREYHHSRVPKNVNFQEECESHPAQEITTLMIRNIPNRYTQQELIAELEDLGFAGTFNFLYIPLDKGTMSNVGYAFVNFVTKEWASKCIEAFQGYRFKRHRKTSGKIAAISAAHLQGLEANLAHYEKSAVNTAKLKHRRNMLDHGNPIALGEGLGGRLHWLYWPGSVTSDCLAASVPVPCCNQSRAQSSRMRLRWSTCRSSTGHDPAVVEPSEMVASLNLRAMLKVVDAGDRIIKGRVELFACSKKKLTVGQMHELQLRCPESLADSPLGPLSCEISQTLLSNLRALMSLLYVDYDCTHLYPTDFERCPDKHAVVTSINHSLVQIVDRVHSGFLAEFWEAVQESIDIVKSEVFAFRPASASFGPTDHALMSFHYFFLDLEKNRVLFIGSVTKSRRSAQGGPDSDSDVQLSQDSASEDSKGRSSEMGSSLQEGEFAFSDGSDDAMQP</sequence>
<proteinExistence type="predicted"/>
<evidence type="ECO:0000313" key="5">
    <source>
        <dbReference type="EMBL" id="CAL1138378.1"/>
    </source>
</evidence>
<dbReference type="CDD" id="cd12277">
    <property type="entry name" value="RRM3_MEI2_EAR1_like"/>
    <property type="match status" value="1"/>
</dbReference>
<dbReference type="EMBL" id="CAMXCT010000945">
    <property type="protein sequence ID" value="CAI3985003.1"/>
    <property type="molecule type" value="Genomic_DNA"/>
</dbReference>
<dbReference type="GO" id="GO:0003723">
    <property type="term" value="F:RNA binding"/>
    <property type="evidence" value="ECO:0007669"/>
    <property type="project" value="UniProtKB-UniRule"/>
</dbReference>
<dbReference type="GO" id="GO:0016480">
    <property type="term" value="P:negative regulation of transcription by RNA polymerase III"/>
    <property type="evidence" value="ECO:0007669"/>
    <property type="project" value="InterPro"/>
</dbReference>
<dbReference type="InterPro" id="IPR038564">
    <property type="entry name" value="Maf1_sf"/>
</dbReference>
<dbReference type="GO" id="GO:0000994">
    <property type="term" value="F:RNA polymerase III core binding"/>
    <property type="evidence" value="ECO:0007669"/>
    <property type="project" value="TreeGrafter"/>
</dbReference>
<dbReference type="Pfam" id="PF09174">
    <property type="entry name" value="Maf1"/>
    <property type="match status" value="1"/>
</dbReference>
<dbReference type="SUPFAM" id="SSF54928">
    <property type="entry name" value="RNA-binding domain, RBD"/>
    <property type="match status" value="1"/>
</dbReference>
<accession>A0A9P1C5B0</accession>
<evidence type="ECO:0000259" key="3">
    <source>
        <dbReference type="PROSITE" id="PS50102"/>
    </source>
</evidence>
<dbReference type="InterPro" id="IPR012677">
    <property type="entry name" value="Nucleotide-bd_a/b_plait_sf"/>
</dbReference>
<dbReference type="AlphaFoldDB" id="A0A9P1C5B0"/>
<dbReference type="EMBL" id="CAMXCT020000945">
    <property type="protein sequence ID" value="CAL1138378.1"/>
    <property type="molecule type" value="Genomic_DNA"/>
</dbReference>
<feature type="domain" description="RRM" evidence="3">
    <location>
        <begin position="348"/>
        <end position="435"/>
    </location>
</feature>
<dbReference type="PANTHER" id="PTHR22504">
    <property type="entry name" value="REPRESSOR OF RNA POLYMERASE III TRANSCRIPTION MAF1"/>
    <property type="match status" value="1"/>
</dbReference>
<keyword evidence="7" id="KW-1185">Reference proteome</keyword>
<dbReference type="EMBL" id="CAMXCT030000945">
    <property type="protein sequence ID" value="CAL4772315.1"/>
    <property type="molecule type" value="Genomic_DNA"/>
</dbReference>
<dbReference type="Proteomes" id="UP001152797">
    <property type="component" value="Unassembled WGS sequence"/>
</dbReference>
<gene>
    <name evidence="4" type="ORF">C1SCF055_LOCUS12493</name>
</gene>
<dbReference type="InterPro" id="IPR007201">
    <property type="entry name" value="Mei2-like_Rrm_C"/>
</dbReference>
<dbReference type="InterPro" id="IPR035979">
    <property type="entry name" value="RBD_domain_sf"/>
</dbReference>
<dbReference type="InterPro" id="IPR000504">
    <property type="entry name" value="RRM_dom"/>
</dbReference>
<comment type="caution">
    <text evidence="4">The sequence shown here is derived from an EMBL/GenBank/DDBJ whole genome shotgun (WGS) entry which is preliminary data.</text>
</comment>
<evidence type="ECO:0000256" key="2">
    <source>
        <dbReference type="SAM" id="MobiDB-lite"/>
    </source>
</evidence>
<organism evidence="4">
    <name type="scientific">Cladocopium goreaui</name>
    <dbReference type="NCBI Taxonomy" id="2562237"/>
    <lineage>
        <taxon>Eukaryota</taxon>
        <taxon>Sar</taxon>
        <taxon>Alveolata</taxon>
        <taxon>Dinophyceae</taxon>
        <taxon>Suessiales</taxon>
        <taxon>Symbiodiniaceae</taxon>
        <taxon>Cladocopium</taxon>
    </lineage>
</organism>
<dbReference type="Pfam" id="PF04059">
    <property type="entry name" value="RRM_2"/>
    <property type="match status" value="1"/>
</dbReference>
<feature type="region of interest" description="Disordered" evidence="2">
    <location>
        <begin position="714"/>
        <end position="766"/>
    </location>
</feature>
<dbReference type="Gene3D" id="3.40.1000.50">
    <property type="entry name" value="Repressor of RNA polymerase III transcription Maf1"/>
    <property type="match status" value="1"/>
</dbReference>
<reference evidence="4" key="1">
    <citation type="submission" date="2022-10" db="EMBL/GenBank/DDBJ databases">
        <authorList>
            <person name="Chen Y."/>
            <person name="Dougan E. K."/>
            <person name="Chan C."/>
            <person name="Rhodes N."/>
            <person name="Thang M."/>
        </authorList>
    </citation>
    <scope>NUCLEOTIDE SEQUENCE</scope>
</reference>
<evidence type="ECO:0000256" key="1">
    <source>
        <dbReference type="PROSITE-ProRule" id="PRU00176"/>
    </source>
</evidence>
<evidence type="ECO:0000313" key="7">
    <source>
        <dbReference type="Proteomes" id="UP001152797"/>
    </source>
</evidence>